<dbReference type="Proteomes" id="UP000613580">
    <property type="component" value="Unassembled WGS sequence"/>
</dbReference>
<protein>
    <submittedName>
        <fullName evidence="1">Uncharacterized protein</fullName>
    </submittedName>
</protein>
<gene>
    <name evidence="1" type="ORF">HMN09_00599400</name>
</gene>
<reference evidence="1" key="1">
    <citation type="submission" date="2020-05" db="EMBL/GenBank/DDBJ databases">
        <title>Mycena genomes resolve the evolution of fungal bioluminescence.</title>
        <authorList>
            <person name="Tsai I.J."/>
        </authorList>
    </citation>
    <scope>NUCLEOTIDE SEQUENCE</scope>
    <source>
        <strain evidence="1">110903Hualien_Pintung</strain>
    </source>
</reference>
<dbReference type="AlphaFoldDB" id="A0A8H6T3V9"/>
<evidence type="ECO:0000313" key="1">
    <source>
        <dbReference type="EMBL" id="KAF7310566.1"/>
    </source>
</evidence>
<proteinExistence type="predicted"/>
<sequence length="309" mass="35375">MHQAHNVAWESLSSNLIFVKDNRRVNPHRTDLFAKADAPHGQLSHFARTLQSTILEFSATERAKYPSKDEFPAPSEGKVFSDAILSEYCDLSYSSVTKKTQPLENWLGRAHRQGGAAAPSYSTSHGDLADVVKVLLAENQSETLMMLSNHPGVPLKDLHHLSWGHSFGWSHASDWALTAYITFNILLSRPELLENGRYREMQSYTRTLRFLTFSADYDAQAYCHREFLLGTKNEVASDKDKLDPFADLEKLDKYLKMCFRVLYQYDMLARECGISLDWEGHIAVTVNQLWGFKTQYLEDPKDNWITRFA</sequence>
<organism evidence="1 2">
    <name type="scientific">Mycena chlorophos</name>
    <name type="common">Agaric fungus</name>
    <name type="synonym">Agaricus chlorophos</name>
    <dbReference type="NCBI Taxonomy" id="658473"/>
    <lineage>
        <taxon>Eukaryota</taxon>
        <taxon>Fungi</taxon>
        <taxon>Dikarya</taxon>
        <taxon>Basidiomycota</taxon>
        <taxon>Agaricomycotina</taxon>
        <taxon>Agaricomycetes</taxon>
        <taxon>Agaricomycetidae</taxon>
        <taxon>Agaricales</taxon>
        <taxon>Marasmiineae</taxon>
        <taxon>Mycenaceae</taxon>
        <taxon>Mycena</taxon>
    </lineage>
</organism>
<dbReference type="OrthoDB" id="3204049at2759"/>
<evidence type="ECO:0000313" key="2">
    <source>
        <dbReference type="Proteomes" id="UP000613580"/>
    </source>
</evidence>
<name>A0A8H6T3V9_MYCCL</name>
<comment type="caution">
    <text evidence="1">The sequence shown here is derived from an EMBL/GenBank/DDBJ whole genome shotgun (WGS) entry which is preliminary data.</text>
</comment>
<accession>A0A8H6T3V9</accession>
<dbReference type="EMBL" id="JACAZE010000007">
    <property type="protein sequence ID" value="KAF7310566.1"/>
    <property type="molecule type" value="Genomic_DNA"/>
</dbReference>
<keyword evidence="2" id="KW-1185">Reference proteome</keyword>